<dbReference type="OrthoDB" id="447335at2759"/>
<dbReference type="InParanoid" id="C5LUR5"/>
<organism evidence="4">
    <name type="scientific">Perkinsus marinus (strain ATCC 50983 / TXsc)</name>
    <dbReference type="NCBI Taxonomy" id="423536"/>
    <lineage>
        <taxon>Eukaryota</taxon>
        <taxon>Sar</taxon>
        <taxon>Alveolata</taxon>
        <taxon>Perkinsozoa</taxon>
        <taxon>Perkinsea</taxon>
        <taxon>Perkinsida</taxon>
        <taxon>Perkinsidae</taxon>
        <taxon>Perkinsus</taxon>
    </lineage>
</organism>
<evidence type="ECO:0000313" key="4">
    <source>
        <dbReference type="Proteomes" id="UP000007800"/>
    </source>
</evidence>
<dbReference type="EMBL" id="GG685628">
    <property type="protein sequence ID" value="EEQ99523.1"/>
    <property type="molecule type" value="Genomic_DNA"/>
</dbReference>
<feature type="compositionally biased region" description="Polar residues" evidence="2">
    <location>
        <begin position="402"/>
        <end position="424"/>
    </location>
</feature>
<name>C5LUR5_PERM5</name>
<dbReference type="InterPro" id="IPR035979">
    <property type="entry name" value="RBD_domain_sf"/>
</dbReference>
<dbReference type="SUPFAM" id="SSF54928">
    <property type="entry name" value="RNA-binding domain, RBD"/>
    <property type="match status" value="1"/>
</dbReference>
<feature type="region of interest" description="Disordered" evidence="2">
    <location>
        <begin position="1"/>
        <end position="364"/>
    </location>
</feature>
<evidence type="ECO:0000256" key="2">
    <source>
        <dbReference type="SAM" id="MobiDB-lite"/>
    </source>
</evidence>
<feature type="compositionally biased region" description="Low complexity" evidence="2">
    <location>
        <begin position="56"/>
        <end position="65"/>
    </location>
</feature>
<protein>
    <recommendedName>
        <fullName evidence="5">PDZ domain-containing protein</fullName>
    </recommendedName>
</protein>
<sequence length="1352" mass="147469">MQKSSLRRVDTEGGRSTKSVGFSTRRTRHYRKGDESPSGTSSGGDGKKRNVQVVEGSSPRSGGSSNREPVEPSSLMVSVEEALSPMDSNTFTSEHGATEGRAESRPVGVGDASPSSTVGGTPNKAGLGGNHTTPLKWIRRTSLTGRSDSSRDDFLGTVPLEFPTQGQAESRPVKEIVSNRGMPEPSVEVASMDVEENIASPDPRRDSSKPPSSALARRQKTPMPSQGSGDVLTPFADSEDSRLLSELGELTDAYTTSQAPREMLELKDKKGHHGGPRTLASFPVPSPTQQGATQKQGEPEGEWSDVDMQRSSSPEPAEAVGHAVNGIEMDTEMNTQDDDHDEEEEDTWQSPGGGVRQSVGSSTQQLSPVLNAAAVDFSPTGVSESYGLGGYETPLTHRRDSFSNICPSSTSQDGMYSEIGTSVKSTRKGTGKKSIVSHTEMKRILRHSSYSEADPSEFMESNGSRQMAGGFENSELDETSKENYDLEQVSTGYRESRYSSKRRISSKPPIWAAGEDSNGLTAPTQEWHLPVIEDTIAEEGEEEITVSPTQLVHRDDADVPEPCDEVEGDDRGEEQPSTDPYAVVERAQSILWEVVASAAEGGGVDDDLQDVAELLGKTIEEMESEGGGGGSGLLTVEVLCKDLRRRVAGVRRKIGIADMQEVEIKKKVAMLSREKILVDAEALGGWSEDVEEIFRERCNSAVVESKTPTNATAMGPSGVREDLLRYWHEIFDRFALEGELAIGHKKREELRAECRLQDARVSLAEQETRAAGIIQRYGRLIVDGPTTRGEDSDYSELLVNAVADGSIERRCAQLEEKVDKEIKNLAKLMESRDVLVKQREELDAKVTAQTRSNNWRKCWAYWTAVLRGYRELLADQLGARKFETASGLIAIVFEEGDPDVHVHGSTSRRNLSLPNGKFNCAWEAIANRGKGLLVGGATAEEVMKEIVRLGDRVGRLQESARALHAEKRLGTCSRVVCTDRGKLALLYQVHVPRGFGAREEPQGASVYVGVVLGGNYVDWEGGRLEDYRIDNVVVRHPFPFPIRADLFTVGIRMHVMDAMNGLMEAHKTAGQRSDPLASSVKEKLGELIIHLTKMSNRLFLSSLRGVRRLANANDDTRQQAGRMRSAAADEVAQTAEEVVMGDAATGGGDDDNKNKGSAGVVRKGRGHGGERALLEGPVFSLSARRKRRSARADDDDDDVAMGDNSGFGNRRGYTGPMSAGSWVFVRNCPSTVTPQQLYHLFQTTVNSPVVTVKVHRGSIPTALIGFVRRDAAETAESDRLGIDVDHQYPEFLLVERVTNGGVVDKFNLGNPSQALKQGDHIVRVNDVTGDSLKMIECCRKEKHLVWRVVRGK</sequence>
<feature type="compositionally biased region" description="Acidic residues" evidence="2">
    <location>
        <begin position="558"/>
        <end position="572"/>
    </location>
</feature>
<accession>C5LUR5</accession>
<dbReference type="GeneID" id="9051126"/>
<feature type="compositionally biased region" description="Acidic residues" evidence="2">
    <location>
        <begin position="329"/>
        <end position="347"/>
    </location>
</feature>
<feature type="region of interest" description="Disordered" evidence="2">
    <location>
        <begin position="553"/>
        <end position="580"/>
    </location>
</feature>
<reference evidence="3 4" key="1">
    <citation type="submission" date="2008-07" db="EMBL/GenBank/DDBJ databases">
        <authorList>
            <person name="El-Sayed N."/>
            <person name="Caler E."/>
            <person name="Inman J."/>
            <person name="Amedeo P."/>
            <person name="Hass B."/>
            <person name="Wortman J."/>
        </authorList>
    </citation>
    <scope>NUCLEOTIDE SEQUENCE [LARGE SCALE GENOMIC DNA]</scope>
    <source>
        <strain evidence="4">ATCC 50983 / TXsc</strain>
    </source>
</reference>
<dbReference type="Proteomes" id="UP000007800">
    <property type="component" value="Unassembled WGS sequence"/>
</dbReference>
<keyword evidence="1" id="KW-0175">Coiled coil</keyword>
<evidence type="ECO:0000256" key="1">
    <source>
        <dbReference type="SAM" id="Coils"/>
    </source>
</evidence>
<dbReference type="GO" id="GO:0003676">
    <property type="term" value="F:nucleic acid binding"/>
    <property type="evidence" value="ECO:0007669"/>
    <property type="project" value="InterPro"/>
</dbReference>
<evidence type="ECO:0000313" key="3">
    <source>
        <dbReference type="EMBL" id="EEQ99523.1"/>
    </source>
</evidence>
<feature type="region of interest" description="Disordered" evidence="2">
    <location>
        <begin position="396"/>
        <end position="524"/>
    </location>
</feature>
<feature type="compositionally biased region" description="Polar residues" evidence="2">
    <location>
        <begin position="86"/>
        <end position="95"/>
    </location>
</feature>
<dbReference type="RefSeq" id="XP_002766806.1">
    <property type="nucleotide sequence ID" value="XM_002766760.1"/>
</dbReference>
<keyword evidence="4" id="KW-1185">Reference proteome</keyword>
<gene>
    <name evidence="3" type="ORF">Pmar_PMAR026891</name>
</gene>
<proteinExistence type="predicted"/>
<evidence type="ECO:0008006" key="5">
    <source>
        <dbReference type="Google" id="ProtNLM"/>
    </source>
</evidence>
<feature type="coiled-coil region" evidence="1">
    <location>
        <begin position="811"/>
        <end position="845"/>
    </location>
</feature>
<feature type="region of interest" description="Disordered" evidence="2">
    <location>
        <begin position="1142"/>
        <end position="1212"/>
    </location>
</feature>
<feature type="compositionally biased region" description="Polar residues" evidence="2">
    <location>
        <begin position="287"/>
        <end position="296"/>
    </location>
</feature>